<organism evidence="1 2">
    <name type="scientific">Loigolactobacillus backii</name>
    <dbReference type="NCBI Taxonomy" id="375175"/>
    <lineage>
        <taxon>Bacteria</taxon>
        <taxon>Bacillati</taxon>
        <taxon>Bacillota</taxon>
        <taxon>Bacilli</taxon>
        <taxon>Lactobacillales</taxon>
        <taxon>Lactobacillaceae</taxon>
        <taxon>Loigolactobacillus</taxon>
    </lineage>
</organism>
<sequence length="107" mass="12690">MITIFGKRETQRTVTAGIKTELPRYFTNYIWNYFDLLQSQELRLAVILSVEIQKDGRHCEIYFTQKAPYLDDHFSIELIDAATILPNLVLIEQERYYQRMLLPEEAS</sequence>
<gene>
    <name evidence="1" type="ORF">AYR53_01650</name>
</gene>
<dbReference type="Proteomes" id="UP000078582">
    <property type="component" value="Chromosome"/>
</dbReference>
<evidence type="ECO:0000313" key="2">
    <source>
        <dbReference type="Proteomes" id="UP000078582"/>
    </source>
</evidence>
<reference evidence="1 2" key="1">
    <citation type="submission" date="2016-03" db="EMBL/GenBank/DDBJ databases">
        <title>Pediococcus and Lactobacillus from brewery environment - whole genome sequencing and assembly.</title>
        <authorList>
            <person name="Behr J."/>
            <person name="Geissler A.J."/>
            <person name="Vogel R.F."/>
        </authorList>
    </citation>
    <scope>NUCLEOTIDE SEQUENCE [LARGE SCALE GENOMIC DNA]</scope>
    <source>
        <strain evidence="1 2">TMW 1.1989</strain>
    </source>
</reference>
<protein>
    <submittedName>
        <fullName evidence="1">Uncharacterized protein</fullName>
    </submittedName>
</protein>
<dbReference type="GeneID" id="42980941"/>
<keyword evidence="2" id="KW-1185">Reference proteome</keyword>
<dbReference type="Gene3D" id="3.10.450.150">
    <property type="entry name" value="enterococcus faecalis protein"/>
    <property type="match status" value="1"/>
</dbReference>
<dbReference type="EMBL" id="CP014873">
    <property type="protein sequence ID" value="ANK61577.1"/>
    <property type="molecule type" value="Genomic_DNA"/>
</dbReference>
<evidence type="ECO:0000313" key="1">
    <source>
        <dbReference type="EMBL" id="ANK61577.1"/>
    </source>
</evidence>
<accession>A0A192H005</accession>
<dbReference type="RefSeq" id="WP_068226152.1">
    <property type="nucleotide sequence ID" value="NZ_CP014623.1"/>
</dbReference>
<proteinExistence type="predicted"/>
<dbReference type="AlphaFoldDB" id="A0A192H005"/>
<dbReference type="OrthoDB" id="2296409at2"/>
<name>A0A192H005_9LACO</name>
<dbReference type="KEGG" id="lbt:AYR52_11660"/>